<protein>
    <submittedName>
        <fullName evidence="2">Glycosyltransferase</fullName>
    </submittedName>
</protein>
<dbReference type="InterPro" id="IPR001173">
    <property type="entry name" value="Glyco_trans_2-like"/>
</dbReference>
<sequence>MNTLRPEVNVVMLAYNQEKFISKAIESVLAQRTKFKFNLIIGEDCSTDNTHVICEKYAYQFPDVIHLMDNSSNLGLIRNYKRCFEKCEGDFIAILEGDDYWIDPLKLQIQYDEFKKEENIGLVHTSYKILKDSSTKYEKVSHKVVKRSIECQGENLYSEIIKKNFVCAVTTMFRRNVVEEIDFDYFISQGCKTIDYILWLHISLKFNIKYIERETAVYRVLNESISNNKDLNKIREFAETKVQIAHYYLCRYPIEAFTIDDYNSYIKFYLILKSIKCVEIKALLKHLYKIKFNEIYKGYMIWKQYF</sequence>
<dbReference type="PANTHER" id="PTHR22916">
    <property type="entry name" value="GLYCOSYLTRANSFERASE"/>
    <property type="match status" value="1"/>
</dbReference>
<evidence type="ECO:0000259" key="1">
    <source>
        <dbReference type="Pfam" id="PF00535"/>
    </source>
</evidence>
<comment type="caution">
    <text evidence="2">The sequence shown here is derived from an EMBL/GenBank/DDBJ whole genome shotgun (WGS) entry which is preliminary data.</text>
</comment>
<dbReference type="PANTHER" id="PTHR22916:SF3">
    <property type="entry name" value="UDP-GLCNAC:BETAGAL BETA-1,3-N-ACETYLGLUCOSAMINYLTRANSFERASE-LIKE PROTEIN 1"/>
    <property type="match status" value="1"/>
</dbReference>
<name>A0A923N8X3_9BACT</name>
<accession>A0A923N8X3</accession>
<keyword evidence="3" id="KW-1185">Reference proteome</keyword>
<reference evidence="2" key="1">
    <citation type="submission" date="2020-08" db="EMBL/GenBank/DDBJ databases">
        <title>Pontibacter sp. SD6 16S ribosomal RNA gene Genome sequencing and assembly.</title>
        <authorList>
            <person name="Kang M."/>
        </authorList>
    </citation>
    <scope>NUCLEOTIDE SEQUENCE</scope>
    <source>
        <strain evidence="2">SD6</strain>
    </source>
</reference>
<gene>
    <name evidence="2" type="ORF">H8S84_19645</name>
</gene>
<feature type="domain" description="Glycosyltransferase 2-like" evidence="1">
    <location>
        <begin position="10"/>
        <end position="181"/>
    </location>
</feature>
<dbReference type="Proteomes" id="UP000603640">
    <property type="component" value="Unassembled WGS sequence"/>
</dbReference>
<dbReference type="Pfam" id="PF00535">
    <property type="entry name" value="Glycos_transf_2"/>
    <property type="match status" value="1"/>
</dbReference>
<dbReference type="SUPFAM" id="SSF53448">
    <property type="entry name" value="Nucleotide-diphospho-sugar transferases"/>
    <property type="match status" value="1"/>
</dbReference>
<evidence type="ECO:0000313" key="2">
    <source>
        <dbReference type="EMBL" id="MBC5995070.1"/>
    </source>
</evidence>
<dbReference type="EMBL" id="JACRVF010000008">
    <property type="protein sequence ID" value="MBC5995070.1"/>
    <property type="molecule type" value="Genomic_DNA"/>
</dbReference>
<dbReference type="GO" id="GO:0016758">
    <property type="term" value="F:hexosyltransferase activity"/>
    <property type="evidence" value="ECO:0007669"/>
    <property type="project" value="UniProtKB-ARBA"/>
</dbReference>
<proteinExistence type="predicted"/>
<dbReference type="Gene3D" id="3.90.550.10">
    <property type="entry name" value="Spore Coat Polysaccharide Biosynthesis Protein SpsA, Chain A"/>
    <property type="match status" value="1"/>
</dbReference>
<dbReference type="RefSeq" id="WP_187069111.1">
    <property type="nucleotide sequence ID" value="NZ_JACRVF010000008.1"/>
</dbReference>
<dbReference type="InterPro" id="IPR029044">
    <property type="entry name" value="Nucleotide-diphossugar_trans"/>
</dbReference>
<organism evidence="2 3">
    <name type="scientific">Pontibacter cellulosilyticus</name>
    <dbReference type="NCBI Taxonomy" id="1720253"/>
    <lineage>
        <taxon>Bacteria</taxon>
        <taxon>Pseudomonadati</taxon>
        <taxon>Bacteroidota</taxon>
        <taxon>Cytophagia</taxon>
        <taxon>Cytophagales</taxon>
        <taxon>Hymenobacteraceae</taxon>
        <taxon>Pontibacter</taxon>
    </lineage>
</organism>
<dbReference type="AlphaFoldDB" id="A0A923N8X3"/>
<evidence type="ECO:0000313" key="3">
    <source>
        <dbReference type="Proteomes" id="UP000603640"/>
    </source>
</evidence>